<dbReference type="InterPro" id="IPR037401">
    <property type="entry name" value="SnoaL-like"/>
</dbReference>
<comment type="caution">
    <text evidence="2">The sequence shown here is derived from an EMBL/GenBank/DDBJ whole genome shotgun (WGS) entry which is preliminary data.</text>
</comment>
<name>A0A972NM37_9BURK</name>
<feature type="domain" description="SnoaL-like" evidence="1">
    <location>
        <begin position="14"/>
        <end position="122"/>
    </location>
</feature>
<reference evidence="2 3" key="1">
    <citation type="submission" date="2019-11" db="EMBL/GenBank/DDBJ databases">
        <title>Metabolism of dissolved organic matter in forest soils.</title>
        <authorList>
            <person name="Cyle K.T."/>
            <person name="Wilhelm R.C."/>
            <person name="Martinez C.E."/>
        </authorList>
    </citation>
    <scope>NUCLEOTIDE SEQUENCE [LARGE SCALE GENOMIC DNA]</scope>
    <source>
        <strain evidence="2 3">5N</strain>
    </source>
</reference>
<keyword evidence="3" id="KW-1185">Reference proteome</keyword>
<accession>A0A972NM37</accession>
<sequence>MSELDGYSKNVTRVKEYFVRLDAGRPDLLDLFADDFQFYFPKFGTGKGKAELYELAKGLSSTQKWASHNPESMKFFEGRDFVVVEGTTKGVYQDGTMWSGGETPGGRYCNVFEFRDDGLIERVHIYLDPDYAGHDSARFLWGTNRSW</sequence>
<dbReference type="AlphaFoldDB" id="A0A972NM37"/>
<dbReference type="InterPro" id="IPR032710">
    <property type="entry name" value="NTF2-like_dom_sf"/>
</dbReference>
<dbReference type="Gene3D" id="3.10.450.50">
    <property type="match status" value="1"/>
</dbReference>
<proteinExistence type="predicted"/>
<dbReference type="Proteomes" id="UP000655523">
    <property type="component" value="Unassembled WGS sequence"/>
</dbReference>
<organism evidence="2 3">
    <name type="scientific">Paraburkholderia elongata</name>
    <dbReference type="NCBI Taxonomy" id="2675747"/>
    <lineage>
        <taxon>Bacteria</taxon>
        <taxon>Pseudomonadati</taxon>
        <taxon>Pseudomonadota</taxon>
        <taxon>Betaproteobacteria</taxon>
        <taxon>Burkholderiales</taxon>
        <taxon>Burkholderiaceae</taxon>
        <taxon>Paraburkholderia</taxon>
    </lineage>
</organism>
<dbReference type="Pfam" id="PF12680">
    <property type="entry name" value="SnoaL_2"/>
    <property type="match status" value="1"/>
</dbReference>
<evidence type="ECO:0000313" key="3">
    <source>
        <dbReference type="Proteomes" id="UP000655523"/>
    </source>
</evidence>
<evidence type="ECO:0000313" key="2">
    <source>
        <dbReference type="EMBL" id="NPT55074.1"/>
    </source>
</evidence>
<dbReference type="EMBL" id="WOEZ01000050">
    <property type="protein sequence ID" value="NPT55074.1"/>
    <property type="molecule type" value="Genomic_DNA"/>
</dbReference>
<gene>
    <name evidence="2" type="ORF">GNZ13_10770</name>
</gene>
<dbReference type="RefSeq" id="WP_172163378.1">
    <property type="nucleotide sequence ID" value="NZ_WOEZ01000050.1"/>
</dbReference>
<protein>
    <submittedName>
        <fullName evidence="2">Nuclear transport factor 2 family protein</fullName>
    </submittedName>
</protein>
<dbReference type="SUPFAM" id="SSF54427">
    <property type="entry name" value="NTF2-like"/>
    <property type="match status" value="1"/>
</dbReference>
<evidence type="ECO:0000259" key="1">
    <source>
        <dbReference type="Pfam" id="PF12680"/>
    </source>
</evidence>